<evidence type="ECO:0000313" key="3">
    <source>
        <dbReference type="EMBL" id="CAK9052892.1"/>
    </source>
</evidence>
<keyword evidence="1" id="KW-1133">Transmembrane helix</keyword>
<dbReference type="Proteomes" id="UP001642464">
    <property type="component" value="Unassembled WGS sequence"/>
</dbReference>
<organism evidence="3 4">
    <name type="scientific">Durusdinium trenchii</name>
    <dbReference type="NCBI Taxonomy" id="1381693"/>
    <lineage>
        <taxon>Eukaryota</taxon>
        <taxon>Sar</taxon>
        <taxon>Alveolata</taxon>
        <taxon>Dinophyceae</taxon>
        <taxon>Suessiales</taxon>
        <taxon>Symbiodiniaceae</taxon>
        <taxon>Durusdinium</taxon>
    </lineage>
</organism>
<keyword evidence="4" id="KW-1185">Reference proteome</keyword>
<evidence type="ECO:0000256" key="1">
    <source>
        <dbReference type="SAM" id="Phobius"/>
    </source>
</evidence>
<gene>
    <name evidence="3" type="ORF">SCF082_LOCUS28890</name>
</gene>
<reference evidence="3 4" key="1">
    <citation type="submission" date="2024-02" db="EMBL/GenBank/DDBJ databases">
        <authorList>
            <person name="Chen Y."/>
            <person name="Shah S."/>
            <person name="Dougan E. K."/>
            <person name="Thang M."/>
            <person name="Chan C."/>
        </authorList>
    </citation>
    <scope>NUCLEOTIDE SEQUENCE [LARGE SCALE GENOMIC DNA]</scope>
</reference>
<evidence type="ECO:0000313" key="4">
    <source>
        <dbReference type="Proteomes" id="UP001642464"/>
    </source>
</evidence>
<accession>A0ABP0MQA0</accession>
<sequence length="121" mass="13028">MARVAALCILAAALCMLRNIAFVSAPARTTADPAVAAGAAVLATVPMGADAFVFKGKEYFDVFYGIEPLAWAFCGFVIVYYGAVVKNAAQKRLTRSKRQGRPVQQLNQFSDCRSLTVLHDP</sequence>
<keyword evidence="2" id="KW-0732">Signal</keyword>
<protein>
    <submittedName>
        <fullName evidence="3">Uncharacterized protein</fullName>
    </submittedName>
</protein>
<proteinExistence type="predicted"/>
<comment type="caution">
    <text evidence="3">The sequence shown here is derived from an EMBL/GenBank/DDBJ whole genome shotgun (WGS) entry which is preliminary data.</text>
</comment>
<keyword evidence="1" id="KW-0812">Transmembrane</keyword>
<evidence type="ECO:0000256" key="2">
    <source>
        <dbReference type="SAM" id="SignalP"/>
    </source>
</evidence>
<feature type="chain" id="PRO_5046459648" evidence="2">
    <location>
        <begin position="32"/>
        <end position="121"/>
    </location>
</feature>
<name>A0ABP0MQA0_9DINO</name>
<dbReference type="EMBL" id="CAXAMM010022981">
    <property type="protein sequence ID" value="CAK9052892.1"/>
    <property type="molecule type" value="Genomic_DNA"/>
</dbReference>
<keyword evidence="1" id="KW-0472">Membrane</keyword>
<feature type="transmembrane region" description="Helical" evidence="1">
    <location>
        <begin position="69"/>
        <end position="89"/>
    </location>
</feature>
<feature type="signal peptide" evidence="2">
    <location>
        <begin position="1"/>
        <end position="31"/>
    </location>
</feature>